<dbReference type="InterPro" id="IPR006094">
    <property type="entry name" value="Oxid_FAD_bind_N"/>
</dbReference>
<comment type="cofactor">
    <cofactor evidence="1">
        <name>FAD</name>
        <dbReference type="ChEBI" id="CHEBI:57692"/>
    </cofactor>
</comment>
<evidence type="ECO:0000256" key="5">
    <source>
        <dbReference type="ARBA" id="ARBA00022827"/>
    </source>
</evidence>
<evidence type="ECO:0000256" key="10">
    <source>
        <dbReference type="ARBA" id="ARBA00045410"/>
    </source>
</evidence>
<dbReference type="InterPro" id="IPR016169">
    <property type="entry name" value="FAD-bd_PCMH_sub2"/>
</dbReference>
<dbReference type="InterPro" id="IPR036318">
    <property type="entry name" value="FAD-bd_PCMH-like_sf"/>
</dbReference>
<keyword evidence="13" id="KW-1185">Reference proteome</keyword>
<dbReference type="PANTHER" id="PTHR43716:SF1">
    <property type="entry name" value="D-2-HYDROXYGLUTARATE DEHYDROGENASE, MITOCHONDRIAL"/>
    <property type="match status" value="1"/>
</dbReference>
<keyword evidence="5" id="KW-0274">FAD</keyword>
<evidence type="ECO:0000313" key="13">
    <source>
        <dbReference type="Proteomes" id="UP000694941"/>
    </source>
</evidence>
<evidence type="ECO:0000256" key="4">
    <source>
        <dbReference type="ARBA" id="ARBA00022630"/>
    </source>
</evidence>
<organism evidence="13 14">
    <name type="scientific">Limulus polyphemus</name>
    <name type="common">Atlantic horseshoe crab</name>
    <dbReference type="NCBI Taxonomy" id="6850"/>
    <lineage>
        <taxon>Eukaryota</taxon>
        <taxon>Metazoa</taxon>
        <taxon>Ecdysozoa</taxon>
        <taxon>Arthropoda</taxon>
        <taxon>Chelicerata</taxon>
        <taxon>Merostomata</taxon>
        <taxon>Xiphosura</taxon>
        <taxon>Limulidae</taxon>
        <taxon>Limulus</taxon>
    </lineage>
</organism>
<keyword evidence="6" id="KW-0560">Oxidoreductase</keyword>
<evidence type="ECO:0000256" key="7">
    <source>
        <dbReference type="ARBA" id="ARBA00023140"/>
    </source>
</evidence>
<evidence type="ECO:0000256" key="3">
    <source>
        <dbReference type="ARBA" id="ARBA00008000"/>
    </source>
</evidence>
<dbReference type="InterPro" id="IPR016171">
    <property type="entry name" value="Vanillyl_alc_oxidase_C-sub2"/>
</dbReference>
<evidence type="ECO:0000256" key="8">
    <source>
        <dbReference type="ARBA" id="ARBA00039003"/>
    </source>
</evidence>
<dbReference type="InterPro" id="IPR016167">
    <property type="entry name" value="FAD-bd_PCMH_sub1"/>
</dbReference>
<sequence length="545" mass="60169">MALLFKRGILSQLLLRGRQLTTKLSTKGMPEACLTCANESRYSGSWGYRRIHTSKFLSTTIELTYKRLPELKRGPYAEVTQKDIEYFETILGKGGVITDKDELEGYNIDWYKTCKGCSSVLLRPRTTEEVSKLLSYCNEQSLAVCPQGGNTGLVGGSVPVFDEIIMSTSLMNEVFDLDQMSGVLGCQAGCVLEVLEKYVGERNYMLPVDLGAKGSCQIGGIVSTNAGGLRLVRYGSLHGNVIGVEAVLPNGNIVDCMSHVRKDNTGYDLKQFFIGSEGTLGVVTKVALLCHPTPSAITVAFIACPTFEAVLKTFRSCREKLSEVLSAFEMMDGATMEAIEQNVSLRNPIGLSPFYVLIETVGSEQEHDEEKLASFLETAMENNIVTDGTMSSDPGHVRELWDVRERAAEALLHDGYVYSYDLSLPSKAYYHIVPVMKDRLGSKVKRCAGYGHVGDGNLHLNITTQDYDPEVIKLIEPFVYDWTTKNGGSISAEHGMGIKRCPYLSLAKSPNSIKLMKDLKALIDPKCILNPYKVFPYEVNSFSEF</sequence>
<evidence type="ECO:0000256" key="1">
    <source>
        <dbReference type="ARBA" id="ARBA00001974"/>
    </source>
</evidence>
<dbReference type="InterPro" id="IPR004113">
    <property type="entry name" value="FAD-bd_oxidored_4_C"/>
</dbReference>
<dbReference type="SUPFAM" id="SSF55103">
    <property type="entry name" value="FAD-linked oxidases, C-terminal domain"/>
    <property type="match status" value="1"/>
</dbReference>
<evidence type="ECO:0000256" key="2">
    <source>
        <dbReference type="ARBA" id="ARBA00004275"/>
    </source>
</evidence>
<dbReference type="Pfam" id="PF02913">
    <property type="entry name" value="FAD-oxidase_C"/>
    <property type="match status" value="1"/>
</dbReference>
<feature type="domain" description="FAD-binding PCMH-type" evidence="12">
    <location>
        <begin position="114"/>
        <end position="293"/>
    </location>
</feature>
<name>A0ABM1BP79_LIMPO</name>
<comment type="function">
    <text evidence="10">Catalyzes the oxidation of D-2-hydroxyglutarate (D-2-HG) to alpha-ketoglutarate. Also catalyzes the oxidation of other D-2-hydroxyacids, such as D-malate (D-MAL) and D-lactate (D-LAC). Exhibits high activities towards D-2-HG and D-MAL but a very weak activity towards D-LAC.</text>
</comment>
<evidence type="ECO:0000256" key="9">
    <source>
        <dbReference type="ARBA" id="ARBA00039639"/>
    </source>
</evidence>
<dbReference type="PROSITE" id="PS51387">
    <property type="entry name" value="FAD_PCMH"/>
    <property type="match status" value="1"/>
</dbReference>
<gene>
    <name evidence="14" type="primary">LOC106470011</name>
</gene>
<dbReference type="Pfam" id="PF01565">
    <property type="entry name" value="FAD_binding_4"/>
    <property type="match status" value="1"/>
</dbReference>
<evidence type="ECO:0000313" key="14">
    <source>
        <dbReference type="RefSeq" id="XP_013785985.1"/>
    </source>
</evidence>
<comment type="similarity">
    <text evidence="3">Belongs to the FAD-binding oxidoreductase/transferase type 4 family.</text>
</comment>
<evidence type="ECO:0000256" key="6">
    <source>
        <dbReference type="ARBA" id="ARBA00023002"/>
    </source>
</evidence>
<keyword evidence="7" id="KW-0576">Peroxisome</keyword>
<comment type="subcellular location">
    <subcellularLocation>
        <location evidence="2">Peroxisome</location>
    </subcellularLocation>
</comment>
<comment type="catalytic activity">
    <reaction evidence="11">
        <text>(R)-malate + A = oxaloacetate + AH2</text>
        <dbReference type="Rhea" id="RHEA:67460"/>
        <dbReference type="ChEBI" id="CHEBI:13193"/>
        <dbReference type="ChEBI" id="CHEBI:15588"/>
        <dbReference type="ChEBI" id="CHEBI:16452"/>
        <dbReference type="ChEBI" id="CHEBI:17499"/>
    </reaction>
    <physiologicalReaction direction="left-to-right" evidence="11">
        <dbReference type="Rhea" id="RHEA:67461"/>
    </physiologicalReaction>
</comment>
<reference evidence="14" key="1">
    <citation type="submission" date="2025-08" db="UniProtKB">
        <authorList>
            <consortium name="RefSeq"/>
        </authorList>
    </citation>
    <scope>IDENTIFICATION</scope>
    <source>
        <tissue evidence="14">Muscle</tissue>
    </source>
</reference>
<dbReference type="PANTHER" id="PTHR43716">
    <property type="entry name" value="D-2-HYDROXYGLUTARATE DEHYDROGENASE, MITOCHONDRIAL"/>
    <property type="match status" value="1"/>
</dbReference>
<dbReference type="Gene3D" id="1.10.45.10">
    <property type="entry name" value="Vanillyl-alcohol Oxidase, Chain A, domain 4"/>
    <property type="match status" value="1"/>
</dbReference>
<dbReference type="InterPro" id="IPR051264">
    <property type="entry name" value="FAD-oxidored/transferase_4"/>
</dbReference>
<protein>
    <recommendedName>
        <fullName evidence="9">D-2-hydroxyglutarate dehydrogenase, mitochondrial</fullName>
        <ecNumber evidence="8">1.1.99.39</ecNumber>
    </recommendedName>
</protein>
<dbReference type="Gene3D" id="3.30.70.2190">
    <property type="match status" value="1"/>
</dbReference>
<accession>A0ABM1BP79</accession>
<dbReference type="Gene3D" id="3.30.70.2740">
    <property type="match status" value="1"/>
</dbReference>
<dbReference type="GeneID" id="106470011"/>
<dbReference type="RefSeq" id="XP_013785985.1">
    <property type="nucleotide sequence ID" value="XM_013930531.2"/>
</dbReference>
<dbReference type="SUPFAM" id="SSF56176">
    <property type="entry name" value="FAD-binding/transporter-associated domain-like"/>
    <property type="match status" value="1"/>
</dbReference>
<proteinExistence type="inferred from homology"/>
<dbReference type="Gene3D" id="3.30.465.10">
    <property type="match status" value="1"/>
</dbReference>
<dbReference type="InterPro" id="IPR016164">
    <property type="entry name" value="FAD-linked_Oxase-like_C"/>
</dbReference>
<keyword evidence="4" id="KW-0285">Flavoprotein</keyword>
<dbReference type="Proteomes" id="UP000694941">
    <property type="component" value="Unplaced"/>
</dbReference>
<dbReference type="InterPro" id="IPR016166">
    <property type="entry name" value="FAD-bd_PCMH"/>
</dbReference>
<evidence type="ECO:0000256" key="11">
    <source>
        <dbReference type="ARBA" id="ARBA00049267"/>
    </source>
</evidence>
<dbReference type="EC" id="1.1.99.39" evidence="8"/>
<evidence type="ECO:0000259" key="12">
    <source>
        <dbReference type="PROSITE" id="PS51387"/>
    </source>
</evidence>
<dbReference type="Gene3D" id="3.30.43.10">
    <property type="entry name" value="Uridine Diphospho-n-acetylenolpyruvylglucosamine Reductase, domain 2"/>
    <property type="match status" value="1"/>
</dbReference>